<evidence type="ECO:0000313" key="2">
    <source>
        <dbReference type="Proteomes" id="UP000789702"/>
    </source>
</evidence>
<sequence length="222" mass="25611">LILQEKAKQVAATLKIQNFATSDEAASAPIEKLPEFHQSLQNETSNYDLVDIYNCDEMALYWLLESSKSLTHSRILGVKKPKNHLLLQNQIAVFDESNLTNQPPDSVTIYDAIQFVLQAWNKVSEDVIIHLWQKTGILPSTEIDEYMDSEFLVDLTNEDEIDEIPMVKDIIAEMQKNEPEEESDLEIDIKVFSELKRMRKELAYLVKNNSKQTKLDSFFIDE</sequence>
<comment type="caution">
    <text evidence="1">The sequence shown here is derived from an EMBL/GenBank/DDBJ whole genome shotgun (WGS) entry which is preliminary data.</text>
</comment>
<name>A0ACA9PMR0_9GLOM</name>
<protein>
    <submittedName>
        <fullName evidence="1">17045_t:CDS:1</fullName>
    </submittedName>
</protein>
<proteinExistence type="predicted"/>
<gene>
    <name evidence="1" type="ORF">DHETER_LOCUS12386</name>
</gene>
<evidence type="ECO:0000313" key="1">
    <source>
        <dbReference type="EMBL" id="CAG8713276.1"/>
    </source>
</evidence>
<reference evidence="1" key="1">
    <citation type="submission" date="2021-06" db="EMBL/GenBank/DDBJ databases">
        <authorList>
            <person name="Kallberg Y."/>
            <person name="Tangrot J."/>
            <person name="Rosling A."/>
        </authorList>
    </citation>
    <scope>NUCLEOTIDE SEQUENCE</scope>
    <source>
        <strain evidence="1">IL203A</strain>
    </source>
</reference>
<organism evidence="1 2">
    <name type="scientific">Dentiscutata heterogama</name>
    <dbReference type="NCBI Taxonomy" id="1316150"/>
    <lineage>
        <taxon>Eukaryota</taxon>
        <taxon>Fungi</taxon>
        <taxon>Fungi incertae sedis</taxon>
        <taxon>Mucoromycota</taxon>
        <taxon>Glomeromycotina</taxon>
        <taxon>Glomeromycetes</taxon>
        <taxon>Diversisporales</taxon>
        <taxon>Gigasporaceae</taxon>
        <taxon>Dentiscutata</taxon>
    </lineage>
</organism>
<dbReference type="EMBL" id="CAJVPU010030219">
    <property type="protein sequence ID" value="CAG8713276.1"/>
    <property type="molecule type" value="Genomic_DNA"/>
</dbReference>
<accession>A0ACA9PMR0</accession>
<feature type="non-terminal residue" evidence="1">
    <location>
        <position position="1"/>
    </location>
</feature>
<dbReference type="Proteomes" id="UP000789702">
    <property type="component" value="Unassembled WGS sequence"/>
</dbReference>
<keyword evidence="2" id="KW-1185">Reference proteome</keyword>